<comment type="caution">
    <text evidence="3">The sequence shown here is derived from an EMBL/GenBank/DDBJ whole genome shotgun (WGS) entry which is preliminary data.</text>
</comment>
<feature type="compositionally biased region" description="Polar residues" evidence="1">
    <location>
        <begin position="795"/>
        <end position="808"/>
    </location>
</feature>
<sequence length="1292" mass="144824">MQLPVTAIKSMSIPVTAEEKTNKKNDVKAKSLLLMALSNEHQLTFSQYPDAKSMFAAIGNTIGESLDSIFNRLQKINTHVVVWMNKPEVETISIDDLYNNFKIVKQKVKKFVGTSSGAQNLAFMTASSTSSTNDANTASPQVSTASPNVNAASKFMKMIWNSNGFEVAALSAKWSVTTVISQDTLPGSVEHQEARKVLIWSDMAEEQSSAKWTLMAFSDLEVYTDKTFSKTCLKNYETLKKQCDDLIVKLNQTEFTATTYKRGLATVEEQLITYRKIEVLFSKEVAVLKREVACLNTIEIYVLKESVKKVKQEKKMAFEFKLRNLIRPQKTPNKLDLSYSGLDEFKEPEFKGYGPENSEQESNIVCDKKSDNSKENFEESLIEEQVSQDTSSFVESSPNVDKETIFPVNKKIKCDNHQRKGIVSRNNYKKVDAKTTHPSVHRNMSPRAVLLKTGLTPLNIVRPVNTAHPNQQFIVPRVVNTTRSFIGHVNTVRVKGGEPQPDDKGFVDSGCSRHMTGNIAYLSDFKEFDGGYIAFGGGAYGGRKVLMMCDKKNYVLFTDTECLVLSPNFKLPDENQILLKIPRKDNMYSFDIKSIVPKESFTCLVEKATLDESMLWHRRLGHINFKNINKLVKDNLVRGLPTKSFENDQSCVAFLNGKQCRASCKFDGKSDEGFFVGYSLSSKAFRANEPQIGLFDIDSSPKSMNSVQLTGRYKFFFNDSKGTIKSEISQDCIVMPIWKDTSYFDSPTKDVENGEPKTTDDAQKQVEDSPNNENAEQDKFEDDSSTKDVNAAGQHVNTASPDVNTGSLKLNAVGPSVNTASSNEQDSPKDMFTMGASHTLEATHIEFFSDEDEPEVNLGNITNSYTIEPTSIAKALSDFIGVEAMQDELTAFQTSTGSGYLWICLLERGPLEQNGSSDNKKALERGIVIQAISKIVFSLCLFYGFSGISNGSEKMCFYMELLMGRSSLLHLTTSDLRITATSKSKFLKGGMALYGLHQAPEWELRFFVDGTFIFGSTNKELCTGFEKLMKDKFQMSSIGVRPWYLGISNLNWLLTQDSDYAGATKDKEVQPLDVLNIAAASCKLLWTSTLDSKPIAGLCVQFHATAKVQTVNVVRQLHALVDKKRVIVTESSIRRDLHLEMQKKVESFKDQREYLVLLKIAIQTGEDIEDIDAMFMFLAKVDEKMNIIKALTLKFFTTTAAITTATTRKGPKDRGVVVPSQRKDQIVLDEQIARDIQAKLDAKLLEEQKLARKQEEEANIALIESWENTQAMVEADNCLAERLQQRKERIDR</sequence>
<reference evidence="3" key="1">
    <citation type="journal article" date="2022" name="Int. J. Mol. Sci.">
        <title>Draft Genome of Tanacetum Coccineum: Genomic Comparison of Closely Related Tanacetum-Family Plants.</title>
        <authorList>
            <person name="Yamashiro T."/>
            <person name="Shiraishi A."/>
            <person name="Nakayama K."/>
            <person name="Satake H."/>
        </authorList>
    </citation>
    <scope>NUCLEOTIDE SEQUENCE</scope>
</reference>
<feature type="compositionally biased region" description="Basic and acidic residues" evidence="1">
    <location>
        <begin position="747"/>
        <end position="767"/>
    </location>
</feature>
<evidence type="ECO:0000259" key="2">
    <source>
        <dbReference type="Pfam" id="PF13976"/>
    </source>
</evidence>
<gene>
    <name evidence="3" type="ORF">Tco_0729093</name>
</gene>
<evidence type="ECO:0000256" key="1">
    <source>
        <dbReference type="SAM" id="MobiDB-lite"/>
    </source>
</evidence>
<feature type="compositionally biased region" description="Basic and acidic residues" evidence="1">
    <location>
        <begin position="776"/>
        <end position="786"/>
    </location>
</feature>
<feature type="domain" description="GAG-pre-integrase" evidence="2">
    <location>
        <begin position="586"/>
        <end position="659"/>
    </location>
</feature>
<dbReference type="Proteomes" id="UP001151760">
    <property type="component" value="Unassembled WGS sequence"/>
</dbReference>
<reference evidence="3" key="2">
    <citation type="submission" date="2022-01" db="EMBL/GenBank/DDBJ databases">
        <authorList>
            <person name="Yamashiro T."/>
            <person name="Shiraishi A."/>
            <person name="Satake H."/>
            <person name="Nakayama K."/>
        </authorList>
    </citation>
    <scope>NUCLEOTIDE SEQUENCE</scope>
</reference>
<keyword evidence="4" id="KW-1185">Reference proteome</keyword>
<accession>A0ABQ4YQM2</accession>
<evidence type="ECO:0000313" key="4">
    <source>
        <dbReference type="Proteomes" id="UP001151760"/>
    </source>
</evidence>
<proteinExistence type="predicted"/>
<protein>
    <submittedName>
        <fullName evidence="3">Ribonuclease H-like domain-containing protein</fullName>
    </submittedName>
</protein>
<feature type="region of interest" description="Disordered" evidence="1">
    <location>
        <begin position="745"/>
        <end position="828"/>
    </location>
</feature>
<name>A0ABQ4YQM2_9ASTR</name>
<feature type="region of interest" description="Disordered" evidence="1">
    <location>
        <begin position="350"/>
        <end position="369"/>
    </location>
</feature>
<dbReference type="Pfam" id="PF13976">
    <property type="entry name" value="gag_pre-integrs"/>
    <property type="match status" value="1"/>
</dbReference>
<feature type="compositionally biased region" description="Polar residues" evidence="1">
    <location>
        <begin position="816"/>
        <end position="825"/>
    </location>
</feature>
<dbReference type="InterPro" id="IPR025724">
    <property type="entry name" value="GAG-pre-integrase_dom"/>
</dbReference>
<dbReference type="EMBL" id="BQNB010010581">
    <property type="protein sequence ID" value="GJS79212.1"/>
    <property type="molecule type" value="Genomic_DNA"/>
</dbReference>
<organism evidence="3 4">
    <name type="scientific">Tanacetum coccineum</name>
    <dbReference type="NCBI Taxonomy" id="301880"/>
    <lineage>
        <taxon>Eukaryota</taxon>
        <taxon>Viridiplantae</taxon>
        <taxon>Streptophyta</taxon>
        <taxon>Embryophyta</taxon>
        <taxon>Tracheophyta</taxon>
        <taxon>Spermatophyta</taxon>
        <taxon>Magnoliopsida</taxon>
        <taxon>eudicotyledons</taxon>
        <taxon>Gunneridae</taxon>
        <taxon>Pentapetalae</taxon>
        <taxon>asterids</taxon>
        <taxon>campanulids</taxon>
        <taxon>Asterales</taxon>
        <taxon>Asteraceae</taxon>
        <taxon>Asteroideae</taxon>
        <taxon>Anthemideae</taxon>
        <taxon>Anthemidinae</taxon>
        <taxon>Tanacetum</taxon>
    </lineage>
</organism>
<evidence type="ECO:0000313" key="3">
    <source>
        <dbReference type="EMBL" id="GJS79212.1"/>
    </source>
</evidence>